<dbReference type="EMBL" id="LBGZ01000110">
    <property type="protein sequence ID" value="PBJ32984.1"/>
    <property type="molecule type" value="Genomic_DNA"/>
</dbReference>
<evidence type="ECO:0000313" key="4">
    <source>
        <dbReference type="Proteomes" id="UP000218842"/>
    </source>
</evidence>
<reference evidence="3 4" key="1">
    <citation type="journal article" date="2017" name="Genome Biol. Evol.">
        <title>Population Structure and Local Adaptation of MAC Lung Disease Agent Mycobacterium avium subsp. hominissuis.</title>
        <authorList>
            <person name="Yano H."/>
            <person name="Iwamoto T."/>
            <person name="Nishiuchi Y."/>
            <person name="Nakajima C."/>
            <person name="Starkova D.A."/>
            <person name="Mokrousov I."/>
            <person name="Narvskaya O."/>
            <person name="Yoshida S."/>
            <person name="Arikawa K."/>
            <person name="Nakanishi N."/>
            <person name="Osaki K."/>
            <person name="Nakagawa I."/>
            <person name="Ato M."/>
            <person name="Suzuki Y."/>
            <person name="Maruyama F."/>
        </authorList>
    </citation>
    <scope>NUCLEOTIDE SEQUENCE [LARGE SCALE GENOMIC DNA]</scope>
    <source>
        <strain evidence="3 4">OCU466</strain>
    </source>
</reference>
<evidence type="ECO:0000256" key="1">
    <source>
        <dbReference type="SAM" id="MobiDB-lite"/>
    </source>
</evidence>
<proteinExistence type="predicted"/>
<dbReference type="AlphaFoldDB" id="A0A2A3L6W4"/>
<accession>A0A2A3L6W4</accession>
<feature type="compositionally biased region" description="Low complexity" evidence="1">
    <location>
        <begin position="35"/>
        <end position="54"/>
    </location>
</feature>
<keyword evidence="2" id="KW-0472">Membrane</keyword>
<feature type="transmembrane region" description="Helical" evidence="2">
    <location>
        <begin position="643"/>
        <end position="664"/>
    </location>
</feature>
<dbReference type="Proteomes" id="UP000218842">
    <property type="component" value="Unassembled WGS sequence"/>
</dbReference>
<name>A0A2A3L6W4_MYCAV</name>
<feature type="region of interest" description="Disordered" evidence="1">
    <location>
        <begin position="35"/>
        <end position="58"/>
    </location>
</feature>
<evidence type="ECO:0000313" key="3">
    <source>
        <dbReference type="EMBL" id="PBJ32984.1"/>
    </source>
</evidence>
<comment type="caution">
    <text evidence="3">The sequence shown here is derived from an EMBL/GenBank/DDBJ whole genome shotgun (WGS) entry which is preliminary data.</text>
</comment>
<organism evidence="3 4">
    <name type="scientific">Mycobacterium avium subsp. hominissuis</name>
    <dbReference type="NCBI Taxonomy" id="439334"/>
    <lineage>
        <taxon>Bacteria</taxon>
        <taxon>Bacillati</taxon>
        <taxon>Actinomycetota</taxon>
        <taxon>Actinomycetes</taxon>
        <taxon>Mycobacteriales</taxon>
        <taxon>Mycobacteriaceae</taxon>
        <taxon>Mycobacterium</taxon>
        <taxon>Mycobacterium avium complex (MAC)</taxon>
    </lineage>
</organism>
<gene>
    <name evidence="3" type="ORF">XV03_15745</name>
</gene>
<keyword evidence="2" id="KW-1133">Transmembrane helix</keyword>
<keyword evidence="2" id="KW-0812">Transmembrane</keyword>
<protein>
    <recommendedName>
        <fullName evidence="5">Cellulose biosynthesis cyclic di-GMP-binding regulatory protein BcsB</fullName>
    </recommendedName>
</protein>
<evidence type="ECO:0000256" key="2">
    <source>
        <dbReference type="SAM" id="Phobius"/>
    </source>
</evidence>
<sequence>MHTVPVKLRKSLGRVIALAGVVGFLVNSVPESWAAPADPSAPSDSTASTTTTTTLSMPDLGSSSTLEFWGLTSTQQLSLPVLHGLTPTALNATVELPINLRSGLLTVTQGERTIARLNLPTTDQAPLVVPLNGAEVIGNWLNVTLRAYLVPLDGYCLYPESPLRLVNGTVNYTGTELPPTTVSHFLPPVLRKLTIYLPQSPSTAESDTAIQLATAAAAHYGKQAPDIVVVPLQEGQAAPPAPPQSLERQVVIKEGPDNGLSLQGSAGVPWLLVSGPLNRTDESDTALLFSDLSDMALASKVAVESPKPKPQLPSDSATLRELGQSVVNATSLQPRISIGLDQTRFGRSVHSVRVHLQGSYTPTPSNIAGQIAVTVGRETIDHWPTDGHGTIDRWVDVPDRLLQRYTSLDLVLDVASNVGHCGDFYTAGPGNQLLTLNINGDSVIQSSPAAPPVPDGFQSMPQSLLPRLQVGIAEHSFVDTVRALDLLVGLQRISAIPIDTTVTTVKQAIDSSNPALLISADGWNQSDVTLPVAAGPSGPITVNAVNSGDKPTKLTLDPMLRFASLQTVFHHGRSLLIATSNGAAGQLDELIRWLKSDTDKHWQRLNGVAVVSVPGQDPVTVDHPPLAAGASAAGAGHHSDLDWLWWFGAGWLAVAVVGAGVILWRVRRESWRRR</sequence>
<evidence type="ECO:0008006" key="5">
    <source>
        <dbReference type="Google" id="ProtNLM"/>
    </source>
</evidence>